<dbReference type="PANTHER" id="PTHR33266:SF1">
    <property type="entry name" value="F-BOX DOMAIN-CONTAINING PROTEIN"/>
    <property type="match status" value="1"/>
</dbReference>
<accession>A0A8E2AKU7</accession>
<organism evidence="2 3">
    <name type="scientific">Obba rivulosa</name>
    <dbReference type="NCBI Taxonomy" id="1052685"/>
    <lineage>
        <taxon>Eukaryota</taxon>
        <taxon>Fungi</taxon>
        <taxon>Dikarya</taxon>
        <taxon>Basidiomycota</taxon>
        <taxon>Agaricomycotina</taxon>
        <taxon>Agaricomycetes</taxon>
        <taxon>Polyporales</taxon>
        <taxon>Gelatoporiaceae</taxon>
        <taxon>Obba</taxon>
    </lineage>
</organism>
<protein>
    <submittedName>
        <fullName evidence="2">Uncharacterized protein</fullName>
    </submittedName>
</protein>
<proteinExistence type="predicted"/>
<keyword evidence="3" id="KW-1185">Reference proteome</keyword>
<dbReference type="PANTHER" id="PTHR33266">
    <property type="entry name" value="CHROMOSOME 15, WHOLE GENOME SHOTGUN SEQUENCE"/>
    <property type="match status" value="1"/>
</dbReference>
<evidence type="ECO:0000313" key="2">
    <source>
        <dbReference type="EMBL" id="OCH85204.1"/>
    </source>
</evidence>
<reference evidence="2 3" key="1">
    <citation type="submission" date="2016-07" db="EMBL/GenBank/DDBJ databases">
        <title>Draft genome of the white-rot fungus Obba rivulosa 3A-2.</title>
        <authorList>
            <consortium name="DOE Joint Genome Institute"/>
            <person name="Miettinen O."/>
            <person name="Riley R."/>
            <person name="Acob R."/>
            <person name="Barry K."/>
            <person name="Cullen D."/>
            <person name="De Vries R."/>
            <person name="Hainaut M."/>
            <person name="Hatakka A."/>
            <person name="Henrissat B."/>
            <person name="Hilden K."/>
            <person name="Kuo R."/>
            <person name="Labutti K."/>
            <person name="Lipzen A."/>
            <person name="Makela M.R."/>
            <person name="Sandor L."/>
            <person name="Spatafora J.W."/>
            <person name="Grigoriev I.V."/>
            <person name="Hibbett D.S."/>
        </authorList>
    </citation>
    <scope>NUCLEOTIDE SEQUENCE [LARGE SCALE GENOMIC DNA]</scope>
    <source>
        <strain evidence="2 3">3A-2</strain>
    </source>
</reference>
<dbReference type="OrthoDB" id="107110at2759"/>
<evidence type="ECO:0000313" key="3">
    <source>
        <dbReference type="Proteomes" id="UP000250043"/>
    </source>
</evidence>
<dbReference type="Proteomes" id="UP000250043">
    <property type="component" value="Unassembled WGS sequence"/>
</dbReference>
<gene>
    <name evidence="2" type="ORF">OBBRIDRAFT_330754</name>
</gene>
<dbReference type="AlphaFoldDB" id="A0A8E2AKU7"/>
<dbReference type="EMBL" id="KV722601">
    <property type="protein sequence ID" value="OCH85204.1"/>
    <property type="molecule type" value="Genomic_DNA"/>
</dbReference>
<feature type="region of interest" description="Disordered" evidence="1">
    <location>
        <begin position="1"/>
        <end position="30"/>
    </location>
</feature>
<sequence length="944" mass="106673">MLTASTSRKRVRFSAISPRPLKKPRRAPRQEVEPCKVPLVPTLDTVPDDVSEAQHRAWDEEFLKNLGPIDWDLNRPIYSYLFIGSFVGVAEDLYDYASIACGTIMLQCEESKDLCSAISEAFKRKDFRRIRCLKIFRKRCPHEDQELERAYCGSCPTKAEIKAIVRSWKAPYLGNADRALYEHIVENANSGVRVTPVIQALGSGKSRTVDELSKLHLVIPVNFSPEGSYPPPDSALRDWFLKKSAKATIRRTSECYIDALVVHDGHAFFYIFYSALFKTTTRYIRNGIRVAIEKEEALDELQKSTALTSFPTSLAGQFRLFMSLGQTYHTQGILRRKFYQDVMESADSFTLLHHIDIGSDSGFSDEEYRCEELYVHTQRAAQEMIQALVDVGYLNSADIDAEDVWSLPPRMFVSFDGAEALMRYYVSKGVLYWSRMCSLVYASRAFCRMPISTLVLSSAWLPIQPVPMPPPERSARLSMRSPSVTPFSFLGFDNLIADDKLVEDGSWTLDKVTQPEFWLKLGRPLWGRRFKYGSKLVKGSLIEYAAQLLLGGSTEYDTSHLSESQLLGVLAPRLALEFKPGPRHPGVYGGDVEMNQVEKHLRMCLALDPYSPSRATWTVATSEPTVVEAAAWIMRRRGFESCKALRYVLQNTRLWRGYRGELIMVNIIIDTLDKCTFDKISGTRARFVVSVPEFFRQLLRSNAFYNLMQTPPSHGTGTFTEVFKESRMYITHFIRVLDPGVLSREILMRCIVRGAAIICANREGQVDLVLPFLHGSNELRPSNVSAVLVQAPMDTSYSDVSRLTCFDRMDPFVKNMFFGGEEALPVIRLVCALNVPFQGDGGNTTPLASVHRREQLFARCAGRRRAPCTVFDVWCAGVSSRTFRSIGTKHDKAYEELLDMVTSEVCTKNSSITDVNFSTTCHCAFSLYPSATVLNDSWAHFTVV</sequence>
<name>A0A8E2AKU7_9APHY</name>
<evidence type="ECO:0000256" key="1">
    <source>
        <dbReference type="SAM" id="MobiDB-lite"/>
    </source>
</evidence>